<keyword evidence="6 8" id="KW-0472">Membrane</keyword>
<dbReference type="PANTHER" id="PTHR32309">
    <property type="entry name" value="TYROSINE-PROTEIN KINASE"/>
    <property type="match status" value="1"/>
</dbReference>
<comment type="subcellular location">
    <subcellularLocation>
        <location evidence="1">Cell membrane</location>
        <topology evidence="1">Multi-pass membrane protein</topology>
    </subcellularLocation>
</comment>
<evidence type="ECO:0000256" key="6">
    <source>
        <dbReference type="ARBA" id="ARBA00023136"/>
    </source>
</evidence>
<proteinExistence type="inferred from homology"/>
<evidence type="ECO:0000256" key="7">
    <source>
        <dbReference type="SAM" id="MobiDB-lite"/>
    </source>
</evidence>
<sequence>MSTERLRQLLATSWWKLLAGLLIGALLAVPVLAIAPKEYTSTARVLVQSTPSDEARAADQQTYIDSMLPTFIALAESDSSLGAIAKASGDGVDEQDVRDGLTYEADSDSAVITITGTGDTPKTASTLTEAAAETFVDQTPDASGAKDTTVQILEQASAAKLPSSPDPLVVGPALMILGLLAAFLLALLSPGRRRPPRSARELAYLADAPVLGTLAPRGARLHRDASRRGLPTTAAGIGGRVRRLGDPMIALVGVGSIDERAFSALQRSASAAEPDAQIRTGARSGAEAETVIRRLELTDELSELPAGAGAVLVVSAACSVRTLQHAARFARGHGVRVRGVVVASAEAARDLSRHRGVPAQELGRIDERLTAADPADPADPEDHPARADAPVRVSTSENS</sequence>
<accession>A0ABY4N2X9</accession>
<gene>
    <name evidence="10" type="ORF">M4486_12490</name>
</gene>
<keyword evidence="11" id="KW-1185">Reference proteome</keyword>
<dbReference type="Proteomes" id="UP001055868">
    <property type="component" value="Chromosome"/>
</dbReference>
<dbReference type="InterPro" id="IPR003856">
    <property type="entry name" value="LPS_length_determ_N"/>
</dbReference>
<comment type="similarity">
    <text evidence="2">Belongs to the CpsC/CapA family.</text>
</comment>
<evidence type="ECO:0000256" key="4">
    <source>
        <dbReference type="ARBA" id="ARBA00022692"/>
    </source>
</evidence>
<reference evidence="10" key="1">
    <citation type="submission" date="2022-05" db="EMBL/GenBank/DDBJ databases">
        <title>Genomic analysis of Brachybacterium sp. CBA3104.</title>
        <authorList>
            <person name="Roh S.W."/>
            <person name="Kim Y.B."/>
            <person name="Kim Y."/>
        </authorList>
    </citation>
    <scope>NUCLEOTIDE SEQUENCE</scope>
    <source>
        <strain evidence="10">CBA3104</strain>
    </source>
</reference>
<keyword evidence="5 8" id="KW-1133">Transmembrane helix</keyword>
<feature type="region of interest" description="Disordered" evidence="7">
    <location>
        <begin position="349"/>
        <end position="399"/>
    </location>
</feature>
<keyword evidence="4 8" id="KW-0812">Transmembrane</keyword>
<dbReference type="EMBL" id="CP097218">
    <property type="protein sequence ID" value="UQN28456.1"/>
    <property type="molecule type" value="Genomic_DNA"/>
</dbReference>
<organism evidence="10 11">
    <name type="scientific">Brachybacterium kimchii</name>
    <dbReference type="NCBI Taxonomy" id="2942909"/>
    <lineage>
        <taxon>Bacteria</taxon>
        <taxon>Bacillati</taxon>
        <taxon>Actinomycetota</taxon>
        <taxon>Actinomycetes</taxon>
        <taxon>Micrococcales</taxon>
        <taxon>Dermabacteraceae</taxon>
        <taxon>Brachybacterium</taxon>
    </lineage>
</organism>
<evidence type="ECO:0000256" key="2">
    <source>
        <dbReference type="ARBA" id="ARBA00006683"/>
    </source>
</evidence>
<feature type="transmembrane region" description="Helical" evidence="8">
    <location>
        <begin position="168"/>
        <end position="188"/>
    </location>
</feature>
<dbReference type="Pfam" id="PF02706">
    <property type="entry name" value="Wzz"/>
    <property type="match status" value="1"/>
</dbReference>
<evidence type="ECO:0000256" key="5">
    <source>
        <dbReference type="ARBA" id="ARBA00022989"/>
    </source>
</evidence>
<name>A0ABY4N2X9_9MICO</name>
<evidence type="ECO:0000256" key="8">
    <source>
        <dbReference type="SAM" id="Phobius"/>
    </source>
</evidence>
<evidence type="ECO:0000313" key="10">
    <source>
        <dbReference type="EMBL" id="UQN28456.1"/>
    </source>
</evidence>
<evidence type="ECO:0000256" key="3">
    <source>
        <dbReference type="ARBA" id="ARBA00022475"/>
    </source>
</evidence>
<evidence type="ECO:0000259" key="9">
    <source>
        <dbReference type="Pfam" id="PF02706"/>
    </source>
</evidence>
<protein>
    <submittedName>
        <fullName evidence="10">Wzz/FepE/Etk N-terminal domain-containing protein</fullName>
    </submittedName>
</protein>
<dbReference type="InterPro" id="IPR050445">
    <property type="entry name" value="Bact_polysacc_biosynth/exp"/>
</dbReference>
<evidence type="ECO:0000256" key="1">
    <source>
        <dbReference type="ARBA" id="ARBA00004651"/>
    </source>
</evidence>
<keyword evidence="3" id="KW-1003">Cell membrane</keyword>
<evidence type="ECO:0000313" key="11">
    <source>
        <dbReference type="Proteomes" id="UP001055868"/>
    </source>
</evidence>
<feature type="domain" description="Polysaccharide chain length determinant N-terminal" evidence="9">
    <location>
        <begin position="8"/>
        <end position="82"/>
    </location>
</feature>
<dbReference type="PANTHER" id="PTHR32309:SF13">
    <property type="entry name" value="FERRIC ENTEROBACTIN TRANSPORT PROTEIN FEPE"/>
    <property type="match status" value="1"/>
</dbReference>
<dbReference type="RefSeq" id="WP_249477540.1">
    <property type="nucleotide sequence ID" value="NZ_CP097218.1"/>
</dbReference>